<accession>A0A6L5XLE0</accession>
<comment type="caution">
    <text evidence="2">The sequence shown here is derived from an EMBL/GenBank/DDBJ whole genome shotgun (WGS) entry which is preliminary data.</text>
</comment>
<sequence>MPSSQQAFRSFHDVEQEPLSVRTRSTLMPCPAYQATANHKNSTADSAVSSGKTVIPFATHGGSGFSDAIETIAGLQPKAHVVREDFTISRNRMEQAESGVAEWLKKLGFKR</sequence>
<evidence type="ECO:0000313" key="2">
    <source>
        <dbReference type="EMBL" id="MSS27879.1"/>
    </source>
</evidence>
<protein>
    <recommendedName>
        <fullName evidence="4">Flavodoxin-like domain-containing protein</fullName>
    </recommendedName>
</protein>
<dbReference type="Gene3D" id="3.40.50.360">
    <property type="match status" value="1"/>
</dbReference>
<name>A0A6L5XLE0_9BACT</name>
<dbReference type="RefSeq" id="WP_154510761.1">
    <property type="nucleotide sequence ID" value="NZ_JAXELC010000040.1"/>
</dbReference>
<evidence type="ECO:0000313" key="3">
    <source>
        <dbReference type="Proteomes" id="UP000477488"/>
    </source>
</evidence>
<gene>
    <name evidence="2" type="ORF">FYJ44_07445</name>
</gene>
<reference evidence="2 3" key="1">
    <citation type="submission" date="2019-09" db="EMBL/GenBank/DDBJ databases">
        <title>In-depth cultivation of the pig gut microbiome towards novel bacterial diversity and tailored functional studies.</title>
        <authorList>
            <person name="Wylensek D."/>
            <person name="Hitch T.C.A."/>
            <person name="Clavel T."/>
        </authorList>
    </citation>
    <scope>NUCLEOTIDE SEQUENCE [LARGE SCALE GENOMIC DNA]</scope>
    <source>
        <strain evidence="2 3">PG-178-WT-4</strain>
    </source>
</reference>
<dbReference type="PANTHER" id="PTHR39201">
    <property type="entry name" value="EXPORTED PROTEIN-RELATED"/>
    <property type="match status" value="1"/>
</dbReference>
<evidence type="ECO:0000256" key="1">
    <source>
        <dbReference type="SAM" id="MobiDB-lite"/>
    </source>
</evidence>
<dbReference type="EMBL" id="VUMH01000006">
    <property type="protein sequence ID" value="MSS27879.1"/>
    <property type="molecule type" value="Genomic_DNA"/>
</dbReference>
<evidence type="ECO:0008006" key="4">
    <source>
        <dbReference type="Google" id="ProtNLM"/>
    </source>
</evidence>
<organism evidence="2 3">
    <name type="scientific">Desulfovibrio porci</name>
    <dbReference type="NCBI Taxonomy" id="2605782"/>
    <lineage>
        <taxon>Bacteria</taxon>
        <taxon>Pseudomonadati</taxon>
        <taxon>Thermodesulfobacteriota</taxon>
        <taxon>Desulfovibrionia</taxon>
        <taxon>Desulfovibrionales</taxon>
        <taxon>Desulfovibrionaceae</taxon>
        <taxon>Desulfovibrio</taxon>
    </lineage>
</organism>
<dbReference type="InterPro" id="IPR029039">
    <property type="entry name" value="Flavoprotein-like_sf"/>
</dbReference>
<keyword evidence="3" id="KW-1185">Reference proteome</keyword>
<proteinExistence type="predicted"/>
<feature type="region of interest" description="Disordered" evidence="1">
    <location>
        <begin position="1"/>
        <end position="25"/>
    </location>
</feature>
<dbReference type="AlphaFoldDB" id="A0A6L5XLE0"/>
<dbReference type="Proteomes" id="UP000477488">
    <property type="component" value="Unassembled WGS sequence"/>
</dbReference>
<dbReference type="PANTHER" id="PTHR39201:SF1">
    <property type="entry name" value="FLAVODOXIN-LIKE DOMAIN-CONTAINING PROTEIN"/>
    <property type="match status" value="1"/>
</dbReference>